<name>A0AAE1ZG68_SCHME</name>
<dbReference type="InterPro" id="IPR040395">
    <property type="entry name" value="TTC19"/>
</dbReference>
<dbReference type="AlphaFoldDB" id="A0AAE1ZG68"/>
<gene>
    <name evidence="7" type="ORF">MN116_004273</name>
</gene>
<comment type="caution">
    <text evidence="7">The sequence shown here is derived from an EMBL/GenBank/DDBJ whole genome shotgun (WGS) entry which is preliminary data.</text>
</comment>
<comment type="similarity">
    <text evidence="2">Belongs to the TTC19 family.</text>
</comment>
<dbReference type="EMBL" id="JALJAT010000002">
    <property type="protein sequence ID" value="KAK4473083.1"/>
    <property type="molecule type" value="Genomic_DNA"/>
</dbReference>
<dbReference type="GO" id="GO:0034551">
    <property type="term" value="P:mitochondrial respiratory chain complex III assembly"/>
    <property type="evidence" value="ECO:0007669"/>
    <property type="project" value="InterPro"/>
</dbReference>
<evidence type="ECO:0000256" key="1">
    <source>
        <dbReference type="ARBA" id="ARBA00004173"/>
    </source>
</evidence>
<evidence type="ECO:0000256" key="3">
    <source>
        <dbReference type="ARBA" id="ARBA00022737"/>
    </source>
</evidence>
<dbReference type="GO" id="GO:0005743">
    <property type="term" value="C:mitochondrial inner membrane"/>
    <property type="evidence" value="ECO:0007669"/>
    <property type="project" value="TreeGrafter"/>
</dbReference>
<accession>A0AAE1ZG68</accession>
<dbReference type="InterPro" id="IPR011990">
    <property type="entry name" value="TPR-like_helical_dom_sf"/>
</dbReference>
<keyword evidence="4" id="KW-0802">TPR repeat</keyword>
<proteinExistence type="inferred from homology"/>
<keyword evidence="6" id="KW-0496">Mitochondrion</keyword>
<evidence type="ECO:0000313" key="7">
    <source>
        <dbReference type="EMBL" id="KAK4473083.1"/>
    </source>
</evidence>
<reference evidence="7" key="2">
    <citation type="journal article" date="2023" name="Infect Dis Poverty">
        <title>Chromosome-scale genome of the human blood fluke Schistosoma mekongi and its implications for public health.</title>
        <authorList>
            <person name="Zhou M."/>
            <person name="Xu L."/>
            <person name="Xu D."/>
            <person name="Chen W."/>
            <person name="Khan J."/>
            <person name="Hu Y."/>
            <person name="Huang H."/>
            <person name="Wei H."/>
            <person name="Zhang Y."/>
            <person name="Chusongsang P."/>
            <person name="Tanasarnprasert K."/>
            <person name="Hu X."/>
            <person name="Limpanont Y."/>
            <person name="Lv Z."/>
        </authorList>
    </citation>
    <scope>NUCLEOTIDE SEQUENCE</scope>
    <source>
        <strain evidence="7">LV_2022a</strain>
    </source>
</reference>
<comment type="subcellular location">
    <subcellularLocation>
        <location evidence="1">Mitochondrion</location>
    </subcellularLocation>
</comment>
<dbReference type="Gene3D" id="1.25.40.10">
    <property type="entry name" value="Tetratricopeptide repeat domain"/>
    <property type="match status" value="1"/>
</dbReference>
<evidence type="ECO:0008006" key="9">
    <source>
        <dbReference type="Google" id="ProtNLM"/>
    </source>
</evidence>
<dbReference type="PANTHER" id="PTHR13143:SF6">
    <property type="entry name" value="TETRATRICOPEPTIDE REPEAT PROTEIN 19, MITOCHONDRIAL"/>
    <property type="match status" value="1"/>
</dbReference>
<keyword evidence="3" id="KW-0677">Repeat</keyword>
<evidence type="ECO:0000256" key="4">
    <source>
        <dbReference type="ARBA" id="ARBA00022803"/>
    </source>
</evidence>
<dbReference type="Proteomes" id="UP001292079">
    <property type="component" value="Unassembled WGS sequence"/>
</dbReference>
<evidence type="ECO:0000256" key="6">
    <source>
        <dbReference type="ARBA" id="ARBA00023128"/>
    </source>
</evidence>
<evidence type="ECO:0000256" key="2">
    <source>
        <dbReference type="ARBA" id="ARBA00008219"/>
    </source>
</evidence>
<organism evidence="7 8">
    <name type="scientific">Schistosoma mekongi</name>
    <name type="common">Parasitic worm</name>
    <dbReference type="NCBI Taxonomy" id="38744"/>
    <lineage>
        <taxon>Eukaryota</taxon>
        <taxon>Metazoa</taxon>
        <taxon>Spiralia</taxon>
        <taxon>Lophotrochozoa</taxon>
        <taxon>Platyhelminthes</taxon>
        <taxon>Trematoda</taxon>
        <taxon>Digenea</taxon>
        <taxon>Strigeidida</taxon>
        <taxon>Schistosomatoidea</taxon>
        <taxon>Schistosomatidae</taxon>
        <taxon>Schistosoma</taxon>
    </lineage>
</organism>
<dbReference type="PANTHER" id="PTHR13143">
    <property type="entry name" value="TETRATRICOPEPTIDE REPEAT PROTEIN 19"/>
    <property type="match status" value="1"/>
</dbReference>
<dbReference type="SUPFAM" id="SSF48452">
    <property type="entry name" value="TPR-like"/>
    <property type="match status" value="1"/>
</dbReference>
<reference evidence="7" key="1">
    <citation type="submission" date="2022-04" db="EMBL/GenBank/DDBJ databases">
        <authorList>
            <person name="Xu L."/>
            <person name="Lv Z."/>
        </authorList>
    </citation>
    <scope>NUCLEOTIDE SEQUENCE</scope>
    <source>
        <strain evidence="7">LV_2022a</strain>
    </source>
</reference>
<keyword evidence="8" id="KW-1185">Reference proteome</keyword>
<protein>
    <recommendedName>
        <fullName evidence="9">Tetratricopeptide repeat protein 19</fullName>
    </recommendedName>
</protein>
<sequence>MWKYILRFTRFYCHHVYSLLCAQYTSQTQPAFSKTLSFVIPFTWWPFEFWKEKDIHDQIQQLFNDSLFHIATGEFNTANDRLHELMYFINQSYQNQKLTHVEYVNKRARICSEMANLNLLMGNHLAAEKLLKQTMQDCLTGQISLDDAMFIELSLKMALLFEKSNRLDDAEAGFRFCIENQEKKLANLNENTDYTNEKALLGMCCNYFAKFLFSNQRQTEALVYAQRAYDIASQIYPIDHTNCLNLLIDISAIKADLNRFTESENILEQVIQISQEKFQSLIDRDNLLISDPSKQYEIHQIVSTLIHSLLQLAVVNLMLKKQESVNQLLSQANQIVNQTNELGLKVSVYRKQINDFKMEHHLQI</sequence>
<keyword evidence="5" id="KW-0809">Transit peptide</keyword>
<evidence type="ECO:0000256" key="5">
    <source>
        <dbReference type="ARBA" id="ARBA00022946"/>
    </source>
</evidence>
<evidence type="ECO:0000313" key="8">
    <source>
        <dbReference type="Proteomes" id="UP001292079"/>
    </source>
</evidence>